<dbReference type="Pfam" id="PF05643">
    <property type="entry name" value="GNA1162-like"/>
    <property type="match status" value="1"/>
</dbReference>
<keyword evidence="1" id="KW-0732">Signal</keyword>
<evidence type="ECO:0000313" key="3">
    <source>
        <dbReference type="Proteomes" id="UP001589813"/>
    </source>
</evidence>
<dbReference type="InterPro" id="IPR008517">
    <property type="entry name" value="GNA1162-like"/>
</dbReference>
<dbReference type="PROSITE" id="PS51257">
    <property type="entry name" value="PROKAR_LIPOPROTEIN"/>
    <property type="match status" value="1"/>
</dbReference>
<dbReference type="EMBL" id="JBHLXP010000003">
    <property type="protein sequence ID" value="MFC0049361.1"/>
    <property type="molecule type" value="Genomic_DNA"/>
</dbReference>
<accession>A0ABV6BER0</accession>
<dbReference type="Gene3D" id="3.40.50.10610">
    <property type="entry name" value="ABC-type transport auxiliary lipoprotein component"/>
    <property type="match status" value="1"/>
</dbReference>
<feature type="signal peptide" evidence="1">
    <location>
        <begin position="1"/>
        <end position="20"/>
    </location>
</feature>
<comment type="caution">
    <text evidence="2">The sequence shown here is derived from an EMBL/GenBank/DDBJ whole genome shotgun (WGS) entry which is preliminary data.</text>
</comment>
<sequence length="222" mass="23503">MSMLKPLVTLALLSTLAGCASTQGPMDYSAFKKSNPKSILVLPPTNHTTEVIAPYGVLANVTVPLAEAGYYVFPVALVDETFKNNGLTVAEDIHAVSPKKLNDIFGADAVLYLEIEEYGTSYAVLSSDTVVVVKARLTDSRTNEILWQGKASAASSEQNNGNGGGIVGMLVEAAVTQIMETALDTGFEIAAIASNRLLSPEAHNGLLYGPRSPKYGKDKPVK</sequence>
<gene>
    <name evidence="2" type="ORF">ACFFJP_13780</name>
</gene>
<feature type="chain" id="PRO_5046790695" evidence="1">
    <location>
        <begin position="21"/>
        <end position="222"/>
    </location>
</feature>
<dbReference type="RefSeq" id="WP_377245043.1">
    <property type="nucleotide sequence ID" value="NZ_JBHLXP010000003.1"/>
</dbReference>
<dbReference type="Proteomes" id="UP001589813">
    <property type="component" value="Unassembled WGS sequence"/>
</dbReference>
<organism evidence="2 3">
    <name type="scientific">Rheinheimera tilapiae</name>
    <dbReference type="NCBI Taxonomy" id="875043"/>
    <lineage>
        <taxon>Bacteria</taxon>
        <taxon>Pseudomonadati</taxon>
        <taxon>Pseudomonadota</taxon>
        <taxon>Gammaproteobacteria</taxon>
        <taxon>Chromatiales</taxon>
        <taxon>Chromatiaceae</taxon>
        <taxon>Rheinheimera</taxon>
    </lineage>
</organism>
<evidence type="ECO:0000256" key="1">
    <source>
        <dbReference type="SAM" id="SignalP"/>
    </source>
</evidence>
<protein>
    <submittedName>
        <fullName evidence="2">DUF799 domain-containing protein</fullName>
    </submittedName>
</protein>
<proteinExistence type="predicted"/>
<reference evidence="2 3" key="1">
    <citation type="submission" date="2024-09" db="EMBL/GenBank/DDBJ databases">
        <authorList>
            <person name="Sun Q."/>
            <person name="Mori K."/>
        </authorList>
    </citation>
    <scope>NUCLEOTIDE SEQUENCE [LARGE SCALE GENOMIC DNA]</scope>
    <source>
        <strain evidence="2 3">KCTC 23315</strain>
    </source>
</reference>
<evidence type="ECO:0000313" key="2">
    <source>
        <dbReference type="EMBL" id="MFC0049361.1"/>
    </source>
</evidence>
<name>A0ABV6BER0_9GAMM</name>
<keyword evidence="3" id="KW-1185">Reference proteome</keyword>